<reference evidence="1 2" key="1">
    <citation type="submission" date="2024-10" db="EMBL/GenBank/DDBJ databases">
        <title>The Natural Products Discovery Center: Release of the First 8490 Sequenced Strains for Exploring Actinobacteria Biosynthetic Diversity.</title>
        <authorList>
            <person name="Kalkreuter E."/>
            <person name="Kautsar S.A."/>
            <person name="Yang D."/>
            <person name="Bader C.D."/>
            <person name="Teijaro C.N."/>
            <person name="Fluegel L."/>
            <person name="Davis C.M."/>
            <person name="Simpson J.R."/>
            <person name="Lauterbach L."/>
            <person name="Steele A.D."/>
            <person name="Gui C."/>
            <person name="Meng S."/>
            <person name="Li G."/>
            <person name="Viehrig K."/>
            <person name="Ye F."/>
            <person name="Su P."/>
            <person name="Kiefer A.F."/>
            <person name="Nichols A."/>
            <person name="Cepeda A.J."/>
            <person name="Yan W."/>
            <person name="Fan B."/>
            <person name="Jiang Y."/>
            <person name="Adhikari A."/>
            <person name="Zheng C.-J."/>
            <person name="Schuster L."/>
            <person name="Cowan T.M."/>
            <person name="Smanski M.J."/>
            <person name="Chevrette M.G."/>
            <person name="De Carvalho L.P.S."/>
            <person name="Shen B."/>
        </authorList>
    </citation>
    <scope>NUCLEOTIDE SEQUENCE [LARGE SCALE GENOMIC DNA]</scope>
    <source>
        <strain evidence="1 2">NPDC093086</strain>
    </source>
</reference>
<proteinExistence type="predicted"/>
<evidence type="ECO:0000313" key="1">
    <source>
        <dbReference type="EMBL" id="MFJ6038864.1"/>
    </source>
</evidence>
<protein>
    <submittedName>
        <fullName evidence="1">Uncharacterized protein</fullName>
    </submittedName>
</protein>
<sequence length="153" mass="16944">MSDDYLTVIPTDPWWQPAEEAAERAAAVVAALLPDRDGGGEQEVTWHDTVEVVTCGQNLERIRCPGCGADLSMRWWGREVTLRQEEGFTTLGTAPPCCGVETSLNDLVYDWPCGFARFEIDVLCPERGPLSARELARVAEALGHPVRQILSRF</sequence>
<accession>A0ABW8HDT0</accession>
<evidence type="ECO:0000313" key="2">
    <source>
        <dbReference type="Proteomes" id="UP001617907"/>
    </source>
</evidence>
<dbReference type="RefSeq" id="WP_350890356.1">
    <property type="nucleotide sequence ID" value="NZ_JBEOTR010000007.1"/>
</dbReference>
<gene>
    <name evidence="1" type="ORF">ACIQFM_21710</name>
</gene>
<keyword evidence="2" id="KW-1185">Reference proteome</keyword>
<organism evidence="1 2">
    <name type="scientific">Streptomyces ardesiacus</name>
    <dbReference type="NCBI Taxonomy" id="285564"/>
    <lineage>
        <taxon>Bacteria</taxon>
        <taxon>Bacillati</taxon>
        <taxon>Actinomycetota</taxon>
        <taxon>Actinomycetes</taxon>
        <taxon>Kitasatosporales</taxon>
        <taxon>Streptomycetaceae</taxon>
        <taxon>Streptomyces</taxon>
    </lineage>
</organism>
<name>A0ABW8HDT0_9ACTN</name>
<comment type="caution">
    <text evidence="1">The sequence shown here is derived from an EMBL/GenBank/DDBJ whole genome shotgun (WGS) entry which is preliminary data.</text>
</comment>
<dbReference type="Proteomes" id="UP001617907">
    <property type="component" value="Unassembled WGS sequence"/>
</dbReference>
<dbReference type="EMBL" id="JBIVPC010000011">
    <property type="protein sequence ID" value="MFJ6038864.1"/>
    <property type="molecule type" value="Genomic_DNA"/>
</dbReference>